<dbReference type="Gene3D" id="1.25.40.10">
    <property type="entry name" value="Tetratricopeptide repeat domain"/>
    <property type="match status" value="1"/>
</dbReference>
<dbReference type="EMBL" id="WNXC01000006">
    <property type="protein sequence ID" value="MBB2150593.1"/>
    <property type="molecule type" value="Genomic_DNA"/>
</dbReference>
<feature type="repeat" description="TPR" evidence="1">
    <location>
        <begin position="99"/>
        <end position="132"/>
    </location>
</feature>
<name>A0ABR6EZ85_9SPHI</name>
<gene>
    <name evidence="2" type="ORF">GM920_16970</name>
</gene>
<dbReference type="InterPro" id="IPR019734">
    <property type="entry name" value="TPR_rpt"/>
</dbReference>
<evidence type="ECO:0000313" key="3">
    <source>
        <dbReference type="Proteomes" id="UP000636110"/>
    </source>
</evidence>
<evidence type="ECO:0000313" key="2">
    <source>
        <dbReference type="EMBL" id="MBB2150593.1"/>
    </source>
</evidence>
<evidence type="ECO:0000256" key="1">
    <source>
        <dbReference type="PROSITE-ProRule" id="PRU00339"/>
    </source>
</evidence>
<protein>
    <submittedName>
        <fullName evidence="2">Tetratricopeptide repeat protein</fullName>
    </submittedName>
</protein>
<dbReference type="RefSeq" id="WP_182959678.1">
    <property type="nucleotide sequence ID" value="NZ_WNXC01000006.1"/>
</dbReference>
<accession>A0ABR6EZ85</accession>
<dbReference type="InterPro" id="IPR011990">
    <property type="entry name" value="TPR-like_helical_dom_sf"/>
</dbReference>
<dbReference type="PROSITE" id="PS50005">
    <property type="entry name" value="TPR"/>
    <property type="match status" value="1"/>
</dbReference>
<keyword evidence="3" id="KW-1185">Reference proteome</keyword>
<keyword evidence="1" id="KW-0802">TPR repeat</keyword>
<sequence>MSEEVKGAAPELSTEVADEILKLSESGNEYIDEDDFDSAIGAWEEALALIPAPQNDYIQSVWLNASIGDAYFLQDDFKTALRFFEIAKSNTAEDVHDNPFIMLRLGECYLEQGDKEKAKEYLLKAYLLEPDGIFYGEEDKYFDFLKANADLKA</sequence>
<dbReference type="Proteomes" id="UP000636110">
    <property type="component" value="Unassembled WGS sequence"/>
</dbReference>
<dbReference type="SUPFAM" id="SSF48452">
    <property type="entry name" value="TPR-like"/>
    <property type="match status" value="1"/>
</dbReference>
<organism evidence="2 3">
    <name type="scientific">Pedobacter gandavensis</name>
    <dbReference type="NCBI Taxonomy" id="2679963"/>
    <lineage>
        <taxon>Bacteria</taxon>
        <taxon>Pseudomonadati</taxon>
        <taxon>Bacteroidota</taxon>
        <taxon>Sphingobacteriia</taxon>
        <taxon>Sphingobacteriales</taxon>
        <taxon>Sphingobacteriaceae</taxon>
        <taxon>Pedobacter</taxon>
    </lineage>
</organism>
<proteinExistence type="predicted"/>
<dbReference type="SMART" id="SM00028">
    <property type="entry name" value="TPR"/>
    <property type="match status" value="3"/>
</dbReference>
<comment type="caution">
    <text evidence="2">The sequence shown here is derived from an EMBL/GenBank/DDBJ whole genome shotgun (WGS) entry which is preliminary data.</text>
</comment>
<reference evidence="2 3" key="1">
    <citation type="submission" date="2019-11" db="EMBL/GenBank/DDBJ databases">
        <title>Description of Pedobacter sp. LMG 31462T.</title>
        <authorList>
            <person name="Carlier A."/>
            <person name="Qi S."/>
            <person name="Vandamme P."/>
        </authorList>
    </citation>
    <scope>NUCLEOTIDE SEQUENCE [LARGE SCALE GENOMIC DNA]</scope>
    <source>
        <strain evidence="2 3">LMG 31462</strain>
    </source>
</reference>
<dbReference type="Pfam" id="PF13181">
    <property type="entry name" value="TPR_8"/>
    <property type="match status" value="1"/>
</dbReference>